<dbReference type="EMBL" id="LAZR01040189">
    <property type="protein sequence ID" value="KKL15118.1"/>
    <property type="molecule type" value="Genomic_DNA"/>
</dbReference>
<proteinExistence type="predicted"/>
<comment type="caution">
    <text evidence="1">The sequence shown here is derived from an EMBL/GenBank/DDBJ whole genome shotgun (WGS) entry which is preliminary data.</text>
</comment>
<gene>
    <name evidence="1" type="ORF">LCGC14_2508820</name>
</gene>
<evidence type="ECO:0000313" key="1">
    <source>
        <dbReference type="EMBL" id="KKL15118.1"/>
    </source>
</evidence>
<protein>
    <submittedName>
        <fullName evidence="1">Uncharacterized protein</fullName>
    </submittedName>
</protein>
<sequence length="55" mass="6272">MSYGYRTTPIIDYILDVLDDHAVAVTEDGVQLFEAGWLVEMLLEVEDTYRAYGTI</sequence>
<reference evidence="1" key="1">
    <citation type="journal article" date="2015" name="Nature">
        <title>Complex archaea that bridge the gap between prokaryotes and eukaryotes.</title>
        <authorList>
            <person name="Spang A."/>
            <person name="Saw J.H."/>
            <person name="Jorgensen S.L."/>
            <person name="Zaremba-Niedzwiedzka K."/>
            <person name="Martijn J."/>
            <person name="Lind A.E."/>
            <person name="van Eijk R."/>
            <person name="Schleper C."/>
            <person name="Guy L."/>
            <person name="Ettema T.J."/>
        </authorList>
    </citation>
    <scope>NUCLEOTIDE SEQUENCE</scope>
</reference>
<organism evidence="1">
    <name type="scientific">marine sediment metagenome</name>
    <dbReference type="NCBI Taxonomy" id="412755"/>
    <lineage>
        <taxon>unclassified sequences</taxon>
        <taxon>metagenomes</taxon>
        <taxon>ecological metagenomes</taxon>
    </lineage>
</organism>
<name>A0A0F9DT95_9ZZZZ</name>
<dbReference type="AlphaFoldDB" id="A0A0F9DT95"/>
<accession>A0A0F9DT95</accession>